<dbReference type="Proteomes" id="UP000004978">
    <property type="component" value="Unassembled WGS sequence"/>
</dbReference>
<dbReference type="RefSeq" id="WP_006608784.1">
    <property type="nucleotide sequence ID" value="NZ_AFXA01000011.1"/>
</dbReference>
<evidence type="ECO:0000256" key="1">
    <source>
        <dbReference type="SAM" id="Phobius"/>
    </source>
</evidence>
<evidence type="ECO:0000313" key="2">
    <source>
        <dbReference type="EMBL" id="EGV00171.1"/>
    </source>
</evidence>
<reference evidence="2 3" key="1">
    <citation type="journal article" date="2013" name="Genome Announc.">
        <title>Genome Sequence of Mycoplasma columbinum Strain SF7.</title>
        <authorList>
            <person name="Guo Z."/>
            <person name="Xu X."/>
            <person name="Zheng Q."/>
            <person name="Li T."/>
            <person name="Kuang S."/>
            <person name="Zhang Z."/>
            <person name="Chen Y."/>
            <person name="Lu X."/>
            <person name="Zhou R."/>
            <person name="Bi D."/>
            <person name="Jin H."/>
        </authorList>
    </citation>
    <scope>NUCLEOTIDE SEQUENCE [LARGE SCALE GENOMIC DNA]</scope>
    <source>
        <strain evidence="2 3">SF7</strain>
    </source>
</reference>
<sequence>MFKKAGKEAWGVVKRGNMFMLAIGLLLGASFGAVVTSLANDVIMAAIASLFKLDDVKDLKSGPVFIGKFLAALIAFLIVATIIFVALYLVFIIKLSLQARKERLNPTPAPEVVPTKEELILAELKKISASLEQKK</sequence>
<keyword evidence="1" id="KW-0812">Transmembrane</keyword>
<dbReference type="EMBL" id="AFXA01000011">
    <property type="protein sequence ID" value="EGV00171.1"/>
    <property type="molecule type" value="Genomic_DNA"/>
</dbReference>
<dbReference type="SUPFAM" id="SSF81330">
    <property type="entry name" value="Gated mechanosensitive channel"/>
    <property type="match status" value="1"/>
</dbReference>
<dbReference type="Gene3D" id="1.10.1200.120">
    <property type="entry name" value="Large-conductance mechanosensitive channel, MscL, domain 1"/>
    <property type="match status" value="1"/>
</dbReference>
<accession>F9UKG6</accession>
<organism evidence="2 3">
    <name type="scientific">Mycoplasmopsis columbina SF7</name>
    <dbReference type="NCBI Taxonomy" id="1037410"/>
    <lineage>
        <taxon>Bacteria</taxon>
        <taxon>Bacillati</taxon>
        <taxon>Mycoplasmatota</taxon>
        <taxon>Mycoplasmoidales</taxon>
        <taxon>Metamycoplasmataceae</taxon>
        <taxon>Mycoplasmopsis</taxon>
    </lineage>
</organism>
<dbReference type="eggNOG" id="COG1970">
    <property type="taxonomic scope" value="Bacteria"/>
</dbReference>
<dbReference type="AlphaFoldDB" id="F9UKG6"/>
<dbReference type="STRING" id="1037410.MCSF7_01896"/>
<gene>
    <name evidence="2" type="ORF">MCSF7_01896</name>
</gene>
<proteinExistence type="predicted"/>
<dbReference type="InterPro" id="IPR036019">
    <property type="entry name" value="MscL_channel"/>
</dbReference>
<comment type="caution">
    <text evidence="2">The sequence shown here is derived from an EMBL/GenBank/DDBJ whole genome shotgun (WGS) entry which is preliminary data.</text>
</comment>
<name>F9UKG6_9BACT</name>
<protein>
    <submittedName>
        <fullName evidence="2">Large-conductance mechanosensitive channel</fullName>
    </submittedName>
</protein>
<keyword evidence="1" id="KW-0472">Membrane</keyword>
<dbReference type="InterPro" id="IPR037673">
    <property type="entry name" value="MSC/AndL"/>
</dbReference>
<keyword evidence="1" id="KW-1133">Transmembrane helix</keyword>
<dbReference type="Pfam" id="PF01741">
    <property type="entry name" value="MscL"/>
    <property type="match status" value="1"/>
</dbReference>
<feature type="transmembrane region" description="Helical" evidence="1">
    <location>
        <begin position="69"/>
        <end position="93"/>
    </location>
</feature>
<evidence type="ECO:0000313" key="3">
    <source>
        <dbReference type="Proteomes" id="UP000004978"/>
    </source>
</evidence>
<keyword evidence="3" id="KW-1185">Reference proteome</keyword>